<sequence>MLLRFATPPDDFQSDTKPRLSSHPSNPATHVTLQQITCHGSPTYPNSRVSRGVCFSISDVLVLRAFDPSHVFGYALCGVFSSGGCISCFRSTRVFSSFVASVYCSSTILPFFMFRPHQSASSQHQRHLPLLLVHTPPLLVRLEAFRSASTSLARRDPATHDVFLPSRLRNP</sequence>
<keyword evidence="3" id="KW-1185">Reference proteome</keyword>
<evidence type="ECO:0000313" key="3">
    <source>
        <dbReference type="Proteomes" id="UP001556367"/>
    </source>
</evidence>
<protein>
    <submittedName>
        <fullName evidence="2">Uncharacterized protein</fullName>
    </submittedName>
</protein>
<dbReference type="EMBL" id="JASNQZ010000008">
    <property type="protein sequence ID" value="KAL0954261.1"/>
    <property type="molecule type" value="Genomic_DNA"/>
</dbReference>
<dbReference type="Proteomes" id="UP001556367">
    <property type="component" value="Unassembled WGS sequence"/>
</dbReference>
<evidence type="ECO:0000313" key="2">
    <source>
        <dbReference type="EMBL" id="KAL0954261.1"/>
    </source>
</evidence>
<gene>
    <name evidence="2" type="ORF">HGRIS_005389</name>
</gene>
<reference evidence="3" key="1">
    <citation type="submission" date="2024-06" db="EMBL/GenBank/DDBJ databases">
        <title>Multi-omics analyses provide insights into the biosynthesis of the anticancer antibiotic pleurotin in Hohenbuehelia grisea.</title>
        <authorList>
            <person name="Weaver J.A."/>
            <person name="Alberti F."/>
        </authorList>
    </citation>
    <scope>NUCLEOTIDE SEQUENCE [LARGE SCALE GENOMIC DNA]</scope>
    <source>
        <strain evidence="3">T-177</strain>
    </source>
</reference>
<evidence type="ECO:0000256" key="1">
    <source>
        <dbReference type="SAM" id="MobiDB-lite"/>
    </source>
</evidence>
<organism evidence="2 3">
    <name type="scientific">Hohenbuehelia grisea</name>
    <dbReference type="NCBI Taxonomy" id="104357"/>
    <lineage>
        <taxon>Eukaryota</taxon>
        <taxon>Fungi</taxon>
        <taxon>Dikarya</taxon>
        <taxon>Basidiomycota</taxon>
        <taxon>Agaricomycotina</taxon>
        <taxon>Agaricomycetes</taxon>
        <taxon>Agaricomycetidae</taxon>
        <taxon>Agaricales</taxon>
        <taxon>Pleurotineae</taxon>
        <taxon>Pleurotaceae</taxon>
        <taxon>Hohenbuehelia</taxon>
    </lineage>
</organism>
<feature type="region of interest" description="Disordered" evidence="1">
    <location>
        <begin position="1"/>
        <end position="26"/>
    </location>
</feature>
<comment type="caution">
    <text evidence="2">The sequence shown here is derived from an EMBL/GenBank/DDBJ whole genome shotgun (WGS) entry which is preliminary data.</text>
</comment>
<accession>A0ABR3JFC1</accession>
<proteinExistence type="predicted"/>
<name>A0ABR3JFC1_9AGAR</name>